<evidence type="ECO:0000256" key="1">
    <source>
        <dbReference type="ARBA" id="ARBA00023284"/>
    </source>
</evidence>
<dbReference type="NCBIfam" id="TIGR02174">
    <property type="entry name" value="CXXU_selWTH"/>
    <property type="match status" value="1"/>
</dbReference>
<keyword evidence="1" id="KW-0676">Redox-active center</keyword>
<dbReference type="InterPro" id="IPR036249">
    <property type="entry name" value="Thioredoxin-like_sf"/>
</dbReference>
<name>E4NQ07_HALBP</name>
<keyword evidence="3" id="KW-1185">Reference proteome</keyword>
<organism evidence="2 3">
    <name type="scientific">Halogeometricum borinquense (strain ATCC 700274 / DSM 11551 / JCM 10706 / KCTC 4070 / PR3)</name>
    <dbReference type="NCBI Taxonomy" id="469382"/>
    <lineage>
        <taxon>Archaea</taxon>
        <taxon>Methanobacteriati</taxon>
        <taxon>Methanobacteriota</taxon>
        <taxon>Stenosarchaea group</taxon>
        <taxon>Halobacteria</taxon>
        <taxon>Halobacteriales</taxon>
        <taxon>Haloferacaceae</taxon>
        <taxon>Halogeometricum</taxon>
    </lineage>
</organism>
<dbReference type="HOGENOM" id="CLU_068510_5_1_2"/>
<dbReference type="SUPFAM" id="SSF52833">
    <property type="entry name" value="Thioredoxin-like"/>
    <property type="match status" value="1"/>
</dbReference>
<sequence length="96" mass="10907">MELIECPSFTFNSPDGKRSDMTEIEIEYCVPCGFLDRAETIQHAVLQQFGERVNRVSLVTGDHGVLTVAVDDEIVWDKADDEYDVDEITRRVRSAL</sequence>
<dbReference type="Gene3D" id="3.40.30.10">
    <property type="entry name" value="Glutaredoxin"/>
    <property type="match status" value="1"/>
</dbReference>
<dbReference type="Pfam" id="PF10262">
    <property type="entry name" value="Rdx"/>
    <property type="match status" value="1"/>
</dbReference>
<accession>E4NQ07</accession>
<dbReference type="Proteomes" id="UP000006663">
    <property type="component" value="Chromosome"/>
</dbReference>
<dbReference type="InterPro" id="IPR011893">
    <property type="entry name" value="Selenoprotein_Rdx-typ"/>
</dbReference>
<proteinExistence type="predicted"/>
<dbReference type="eggNOG" id="arCOG06207">
    <property type="taxonomic scope" value="Archaea"/>
</dbReference>
<evidence type="ECO:0000313" key="2">
    <source>
        <dbReference type="EMBL" id="ADQ67752.1"/>
    </source>
</evidence>
<protein>
    <submittedName>
        <fullName evidence="2">SelT/selW/selH selenoprotein domain</fullName>
    </submittedName>
</protein>
<evidence type="ECO:0000313" key="3">
    <source>
        <dbReference type="Proteomes" id="UP000006663"/>
    </source>
</evidence>
<dbReference type="AlphaFoldDB" id="E4NQ07"/>
<gene>
    <name evidence="2" type="ordered locus">Hbor_21890</name>
</gene>
<reference evidence="2 3" key="1">
    <citation type="journal article" date="2009" name="Stand. Genomic Sci.">
        <title>Complete genome sequence of Halogeometricum borinquense type strain (PR3).</title>
        <authorList>
            <person name="Malfatti S."/>
            <person name="Tindall B.J."/>
            <person name="Schneider S."/>
            <person name="Fahnrich R."/>
            <person name="Lapidus A."/>
            <person name="Labuttii K."/>
            <person name="Copeland A."/>
            <person name="Glavina Del Rio T."/>
            <person name="Nolan M."/>
            <person name="Chen F."/>
            <person name="Lucas S."/>
            <person name="Tice H."/>
            <person name="Cheng J.F."/>
            <person name="Bruce D."/>
            <person name="Goodwin L."/>
            <person name="Pitluck S."/>
            <person name="Anderson I."/>
            <person name="Pati A."/>
            <person name="Ivanova N."/>
            <person name="Mavromatis K."/>
            <person name="Chen A."/>
            <person name="Palaniappan K."/>
            <person name="D'haeseleer P."/>
            <person name="Goker M."/>
            <person name="Bristow J."/>
            <person name="Eisen J.A."/>
            <person name="Markowitz V."/>
            <person name="Hugenholtz P."/>
            <person name="Kyrpides N.C."/>
            <person name="Klenk H.P."/>
            <person name="Chain P."/>
        </authorList>
    </citation>
    <scope>NUCLEOTIDE SEQUENCE [LARGE SCALE GENOMIC DNA]</scope>
    <source>
        <strain evidence="3">ATCC 700274 / DSM 11551 / JCM 10706 / KCTC 4070 / PR3</strain>
    </source>
</reference>
<dbReference type="EMBL" id="CP001690">
    <property type="protein sequence ID" value="ADQ67752.1"/>
    <property type="molecule type" value="Genomic_DNA"/>
</dbReference>
<dbReference type="STRING" id="469382.Hbor_21890"/>
<dbReference type="KEGG" id="hbo:Hbor_21890"/>